<dbReference type="PANTHER" id="PTHR35290">
    <property type="entry name" value="PROTEIN CASPARIAN STRIP INTEGRITY FACTOR 1-RELATED"/>
    <property type="match status" value="1"/>
</dbReference>
<dbReference type="InterPro" id="IPR038974">
    <property type="entry name" value="CIF1/2"/>
</dbReference>
<dbReference type="EMBL" id="KN417514">
    <property type="protein sequence ID" value="KHG21086.1"/>
    <property type="molecule type" value="Genomic_DNA"/>
</dbReference>
<dbReference type="OrthoDB" id="1936508at2759"/>
<dbReference type="Proteomes" id="UP000032142">
    <property type="component" value="Unassembled WGS sequence"/>
</dbReference>
<dbReference type="OMA" id="NIVHERM"/>
<keyword evidence="2" id="KW-1185">Reference proteome</keyword>
<dbReference type="AlphaFoldDB" id="A0A0B0PCH8"/>
<evidence type="ECO:0000313" key="2">
    <source>
        <dbReference type="Proteomes" id="UP000032142"/>
    </source>
</evidence>
<reference evidence="2" key="1">
    <citation type="submission" date="2014-09" db="EMBL/GenBank/DDBJ databases">
        <authorList>
            <person name="Mudge J."/>
            <person name="Ramaraj T."/>
            <person name="Lindquist I.E."/>
            <person name="Bharti A.K."/>
            <person name="Sundararajan A."/>
            <person name="Cameron C.T."/>
            <person name="Woodward J.E."/>
            <person name="May G.D."/>
            <person name="Brubaker C."/>
            <person name="Broadhvest J."/>
            <person name="Wilkins T.A."/>
        </authorList>
    </citation>
    <scope>NUCLEOTIDE SEQUENCE</scope>
    <source>
        <strain evidence="2">cv. AKA8401</strain>
    </source>
</reference>
<sequence length="81" mass="9065">MHVKKIVLLFVMVSAFLLSTSMAGRRPKFLNLLAEETDASFEDSGEATAVHERLLRANTRDYGKYDPSPALVKPPFKVINN</sequence>
<gene>
    <name evidence="1" type="ORF">F383_27766</name>
</gene>
<organism evidence="1 2">
    <name type="scientific">Gossypium arboreum</name>
    <name type="common">Tree cotton</name>
    <name type="synonym">Gossypium nanking</name>
    <dbReference type="NCBI Taxonomy" id="29729"/>
    <lineage>
        <taxon>Eukaryota</taxon>
        <taxon>Viridiplantae</taxon>
        <taxon>Streptophyta</taxon>
        <taxon>Embryophyta</taxon>
        <taxon>Tracheophyta</taxon>
        <taxon>Spermatophyta</taxon>
        <taxon>Magnoliopsida</taxon>
        <taxon>eudicotyledons</taxon>
        <taxon>Gunneridae</taxon>
        <taxon>Pentapetalae</taxon>
        <taxon>rosids</taxon>
        <taxon>malvids</taxon>
        <taxon>Malvales</taxon>
        <taxon>Malvaceae</taxon>
        <taxon>Malvoideae</taxon>
        <taxon>Gossypium</taxon>
    </lineage>
</organism>
<accession>A0A0B0PCH8</accession>
<evidence type="ECO:0000313" key="1">
    <source>
        <dbReference type="EMBL" id="KHG21086.1"/>
    </source>
</evidence>
<dbReference type="KEGG" id="gab:108463525"/>
<proteinExistence type="predicted"/>
<dbReference type="PANTHER" id="PTHR35290:SF2">
    <property type="entry name" value="PROTEIN CASPARIAN STRIP INTEGRITY FACTOR 1"/>
    <property type="match status" value="1"/>
</dbReference>
<protein>
    <submittedName>
        <fullName evidence="1">Uncharacterized protein</fullName>
    </submittedName>
</protein>
<name>A0A0B0PCH8_GOSAR</name>